<evidence type="ECO:0000256" key="1">
    <source>
        <dbReference type="SAM" id="MobiDB-lite"/>
    </source>
</evidence>
<protein>
    <submittedName>
        <fullName evidence="3">Uncharacterized protein</fullName>
    </submittedName>
</protein>
<keyword evidence="2" id="KW-1133">Transmembrane helix</keyword>
<name>A0ABP6T6R4_9ACTN</name>
<sequence>MLGEWKLGPSRSTGGAILLVSVVLAAALVFTGWQIGQTRNEGGPLLVERGPVRQGPTVWPTASAAEERAEQGAIAPGPPPESVQPTESASPSESPRPVPVPTGRWTGPASVTVAGQEAGCRAVTKTFRMPATLRIEAPIPGDDNAVRITLETENPAAEGSFRLASSVATSDPRRADRRPVRYWTLSGDGSSGFVGRLRRPATGPVQQAAELDNLLFATRALDDQCGALLSAPLSYPMGSGSSLRLSGAGARRSVLVTGRTSDTSRSFQIAWASS</sequence>
<dbReference type="RefSeq" id="WP_345731624.1">
    <property type="nucleotide sequence ID" value="NZ_BAAAYN010000043.1"/>
</dbReference>
<keyword evidence="2" id="KW-0472">Membrane</keyword>
<comment type="caution">
    <text evidence="3">The sequence shown here is derived from an EMBL/GenBank/DDBJ whole genome shotgun (WGS) entry which is preliminary data.</text>
</comment>
<evidence type="ECO:0000256" key="2">
    <source>
        <dbReference type="SAM" id="Phobius"/>
    </source>
</evidence>
<dbReference type="Proteomes" id="UP001501676">
    <property type="component" value="Unassembled WGS sequence"/>
</dbReference>
<proteinExistence type="predicted"/>
<accession>A0ABP6T6R4</accession>
<evidence type="ECO:0000313" key="4">
    <source>
        <dbReference type="Proteomes" id="UP001501676"/>
    </source>
</evidence>
<keyword evidence="4" id="KW-1185">Reference proteome</keyword>
<feature type="region of interest" description="Disordered" evidence="1">
    <location>
        <begin position="39"/>
        <end position="109"/>
    </location>
</feature>
<reference evidence="4" key="1">
    <citation type="journal article" date="2019" name="Int. J. Syst. Evol. Microbiol.">
        <title>The Global Catalogue of Microorganisms (GCM) 10K type strain sequencing project: providing services to taxonomists for standard genome sequencing and annotation.</title>
        <authorList>
            <consortium name="The Broad Institute Genomics Platform"/>
            <consortium name="The Broad Institute Genome Sequencing Center for Infectious Disease"/>
            <person name="Wu L."/>
            <person name="Ma J."/>
        </authorList>
    </citation>
    <scope>NUCLEOTIDE SEQUENCE [LARGE SCALE GENOMIC DNA]</scope>
    <source>
        <strain evidence="4">JCM 9458</strain>
    </source>
</reference>
<keyword evidence="2" id="KW-0812">Transmembrane</keyword>
<feature type="transmembrane region" description="Helical" evidence="2">
    <location>
        <begin position="12"/>
        <end position="33"/>
    </location>
</feature>
<dbReference type="EMBL" id="BAAAYN010000043">
    <property type="protein sequence ID" value="GAA3393694.1"/>
    <property type="molecule type" value="Genomic_DNA"/>
</dbReference>
<evidence type="ECO:0000313" key="3">
    <source>
        <dbReference type="EMBL" id="GAA3393694.1"/>
    </source>
</evidence>
<organism evidence="3 4">
    <name type="scientific">Cryptosporangium minutisporangium</name>
    <dbReference type="NCBI Taxonomy" id="113569"/>
    <lineage>
        <taxon>Bacteria</taxon>
        <taxon>Bacillati</taxon>
        <taxon>Actinomycetota</taxon>
        <taxon>Actinomycetes</taxon>
        <taxon>Cryptosporangiales</taxon>
        <taxon>Cryptosporangiaceae</taxon>
        <taxon>Cryptosporangium</taxon>
    </lineage>
</organism>
<gene>
    <name evidence="3" type="ORF">GCM10020369_60260</name>
</gene>